<dbReference type="PANTHER" id="PTHR43479">
    <property type="entry name" value="ACREF/ENVCD OPERON REPRESSOR-RELATED"/>
    <property type="match status" value="1"/>
</dbReference>
<keyword evidence="1 2" id="KW-0238">DNA-binding</keyword>
<dbReference type="Pfam" id="PF00440">
    <property type="entry name" value="TetR_N"/>
    <property type="match status" value="1"/>
</dbReference>
<proteinExistence type="predicted"/>
<dbReference type="PANTHER" id="PTHR43479:SF11">
    <property type="entry name" value="ACREF_ENVCD OPERON REPRESSOR-RELATED"/>
    <property type="match status" value="1"/>
</dbReference>
<reference evidence="4 5" key="1">
    <citation type="submission" date="2019-01" db="EMBL/GenBank/DDBJ databases">
        <title>Flavobacterium sp. nov.,isolated from freshwater.</title>
        <authorList>
            <person name="Zhang R."/>
            <person name="Du Z.-J."/>
        </authorList>
    </citation>
    <scope>NUCLEOTIDE SEQUENCE [LARGE SCALE GENOMIC DNA]</scope>
    <source>
        <strain evidence="4 5">1E403</strain>
    </source>
</reference>
<feature type="DNA-binding region" description="H-T-H motif" evidence="2">
    <location>
        <begin position="22"/>
        <end position="41"/>
    </location>
</feature>
<evidence type="ECO:0000259" key="3">
    <source>
        <dbReference type="PROSITE" id="PS50977"/>
    </source>
</evidence>
<dbReference type="Gene3D" id="1.10.357.10">
    <property type="entry name" value="Tetracycline Repressor, domain 2"/>
    <property type="match status" value="1"/>
</dbReference>
<dbReference type="GO" id="GO:0003677">
    <property type="term" value="F:DNA binding"/>
    <property type="evidence" value="ECO:0007669"/>
    <property type="project" value="UniProtKB-UniRule"/>
</dbReference>
<accession>A0A444HES8</accession>
<evidence type="ECO:0000256" key="2">
    <source>
        <dbReference type="PROSITE-ProRule" id="PRU00335"/>
    </source>
</evidence>
<dbReference type="SUPFAM" id="SSF46689">
    <property type="entry name" value="Homeodomain-like"/>
    <property type="match status" value="1"/>
</dbReference>
<sequence length="203" mass="23377">MKETILKKATDMFLTLGFKTVTMDDIAAELGISKKTIYQHYTNKNDLVEDSAMMVFEKICNGIDEISETSVNSVEEVFAIHNFLMIHLKGENTAPLYQLQKFYPSTYTNLMAKQFEVMHSSVIVNLEKGIKDGIFRDNINVDFVSRIYFKGATSIRDREIFPEDVITVYAATRYFIEYHMRAIVTFYGLGILEEALTKNFENI</sequence>
<name>A0A444HES8_9FLAO</name>
<feature type="domain" description="HTH tetR-type" evidence="3">
    <location>
        <begin position="1"/>
        <end position="59"/>
    </location>
</feature>
<organism evidence="4 5">
    <name type="scientific">Flavobacterium cerinum</name>
    <dbReference type="NCBI Taxonomy" id="2502784"/>
    <lineage>
        <taxon>Bacteria</taxon>
        <taxon>Pseudomonadati</taxon>
        <taxon>Bacteroidota</taxon>
        <taxon>Flavobacteriia</taxon>
        <taxon>Flavobacteriales</taxon>
        <taxon>Flavobacteriaceae</taxon>
        <taxon>Flavobacterium</taxon>
    </lineage>
</organism>
<keyword evidence="5" id="KW-1185">Reference proteome</keyword>
<dbReference type="RefSeq" id="WP_128388007.1">
    <property type="nucleotide sequence ID" value="NZ_SBII01000001.1"/>
</dbReference>
<dbReference type="InterPro" id="IPR001647">
    <property type="entry name" value="HTH_TetR"/>
</dbReference>
<comment type="caution">
    <text evidence="4">The sequence shown here is derived from an EMBL/GenBank/DDBJ whole genome shotgun (WGS) entry which is preliminary data.</text>
</comment>
<dbReference type="Proteomes" id="UP000287527">
    <property type="component" value="Unassembled WGS sequence"/>
</dbReference>
<dbReference type="OrthoDB" id="881297at2"/>
<dbReference type="PROSITE" id="PS50977">
    <property type="entry name" value="HTH_TETR_2"/>
    <property type="match status" value="1"/>
</dbReference>
<dbReference type="InterPro" id="IPR050624">
    <property type="entry name" value="HTH-type_Tx_Regulator"/>
</dbReference>
<dbReference type="AlphaFoldDB" id="A0A444HES8"/>
<evidence type="ECO:0000313" key="5">
    <source>
        <dbReference type="Proteomes" id="UP000287527"/>
    </source>
</evidence>
<dbReference type="EMBL" id="SBII01000001">
    <property type="protein sequence ID" value="RWX03451.1"/>
    <property type="molecule type" value="Genomic_DNA"/>
</dbReference>
<gene>
    <name evidence="4" type="ORF">EPI11_00540</name>
</gene>
<dbReference type="PRINTS" id="PR00455">
    <property type="entry name" value="HTHTETR"/>
</dbReference>
<evidence type="ECO:0000256" key="1">
    <source>
        <dbReference type="ARBA" id="ARBA00023125"/>
    </source>
</evidence>
<dbReference type="SUPFAM" id="SSF48498">
    <property type="entry name" value="Tetracyclin repressor-like, C-terminal domain"/>
    <property type="match status" value="1"/>
</dbReference>
<dbReference type="InterPro" id="IPR036271">
    <property type="entry name" value="Tet_transcr_reg_TetR-rel_C_sf"/>
</dbReference>
<protein>
    <submittedName>
        <fullName evidence="4">TetR/AcrR family transcriptional regulator</fullName>
    </submittedName>
</protein>
<dbReference type="InterPro" id="IPR009057">
    <property type="entry name" value="Homeodomain-like_sf"/>
</dbReference>
<evidence type="ECO:0000313" key="4">
    <source>
        <dbReference type="EMBL" id="RWX03451.1"/>
    </source>
</evidence>